<feature type="domain" description="Domain of unknown function at the cortex 1" evidence="2">
    <location>
        <begin position="14"/>
        <end position="278"/>
    </location>
</feature>
<comment type="caution">
    <text evidence="3">The sequence shown here is derived from an EMBL/GenBank/DDBJ whole genome shotgun (WGS) entry which is preliminary data.</text>
</comment>
<dbReference type="HOGENOM" id="CLU_047849_0_1_1"/>
<dbReference type="InterPro" id="IPR013897">
    <property type="entry name" value="Duc1"/>
</dbReference>
<evidence type="ECO:0000256" key="1">
    <source>
        <dbReference type="SAM" id="MobiDB-lite"/>
    </source>
</evidence>
<dbReference type="InParanoid" id="K0KMP4"/>
<feature type="compositionally biased region" description="Polar residues" evidence="1">
    <location>
        <begin position="309"/>
        <end position="322"/>
    </location>
</feature>
<dbReference type="PANTHER" id="PTHR34826:SF2">
    <property type="entry name" value="UPF0590 PROTEIN C409.17C"/>
    <property type="match status" value="1"/>
</dbReference>
<name>K0KMP4_WICCF</name>
<dbReference type="PANTHER" id="PTHR34826">
    <property type="entry name" value="UPF0590 PROTEIN C409.17C"/>
    <property type="match status" value="1"/>
</dbReference>
<sequence length="322" mass="36493">MSWWNNSNSKTKALKITASSQYEDPNPQIVPVNSESPITINSPSGKIQLYLRIKDFKGSIDHDVISSKDSPYFKFNQDANISIQLSFTPNQDISGDGLLFGNDFSYPIKDYLPYGTSTGLNLFKKYVDPSVDGDLYLEKPYLYGKALSSFNVINDKVPDKDSPNVFIEENLVNDEFTTRKLIIPVESSDRQKIFHQVKNQEDFIFEKDHTYNFDFFSGLLSLKNSQFNIKLPGGFEINLSNYLNENFNSVRYVLKKGTSGELGTEFGEPLLVINFELVPTPDEKDDEDSKTDEKETVKTDNTDPRESETLIQATSQSLDSVD</sequence>
<keyword evidence="4" id="KW-1185">Reference proteome</keyword>
<feature type="region of interest" description="Disordered" evidence="1">
    <location>
        <begin position="278"/>
        <end position="322"/>
    </location>
</feature>
<dbReference type="EMBL" id="CAIF01000112">
    <property type="protein sequence ID" value="CCH44226.1"/>
    <property type="molecule type" value="Genomic_DNA"/>
</dbReference>
<dbReference type="AlphaFoldDB" id="K0KMP4"/>
<organism evidence="3 4">
    <name type="scientific">Wickerhamomyces ciferrii (strain ATCC 14091 / BCRC 22168 / CBS 111 / JCM 3599 / NBRC 0793 / NRRL Y-1031 F-60-10)</name>
    <name type="common">Yeast</name>
    <name type="synonym">Pichia ciferrii</name>
    <dbReference type="NCBI Taxonomy" id="1206466"/>
    <lineage>
        <taxon>Eukaryota</taxon>
        <taxon>Fungi</taxon>
        <taxon>Dikarya</taxon>
        <taxon>Ascomycota</taxon>
        <taxon>Saccharomycotina</taxon>
        <taxon>Saccharomycetes</taxon>
        <taxon>Phaffomycetales</taxon>
        <taxon>Wickerhamomycetaceae</taxon>
        <taxon>Wickerhamomyces</taxon>
    </lineage>
</organism>
<evidence type="ECO:0000313" key="3">
    <source>
        <dbReference type="EMBL" id="CCH44226.1"/>
    </source>
</evidence>
<dbReference type="Pfam" id="PF08588">
    <property type="entry name" value="Duc1"/>
    <property type="match status" value="1"/>
</dbReference>
<reference evidence="3 4" key="1">
    <citation type="journal article" date="2012" name="Eukaryot. Cell">
        <title>Draft genome sequence of Wickerhamomyces ciferrii NRRL Y-1031 F-60-10.</title>
        <authorList>
            <person name="Schneider J."/>
            <person name="Andrea H."/>
            <person name="Blom J."/>
            <person name="Jaenicke S."/>
            <person name="Ruckert C."/>
            <person name="Schorsch C."/>
            <person name="Szczepanowski R."/>
            <person name="Farwick M."/>
            <person name="Goesmann A."/>
            <person name="Puhler A."/>
            <person name="Schaffer S."/>
            <person name="Tauch A."/>
            <person name="Kohler T."/>
            <person name="Brinkrolf K."/>
        </authorList>
    </citation>
    <scope>NUCLEOTIDE SEQUENCE [LARGE SCALE GENOMIC DNA]</scope>
    <source>
        <strain evidence="4">ATCC 14091 / BCRC 22168 / CBS 111 / JCM 3599 / NBRC 0793 / NRRL Y-1031 F-60-10</strain>
    </source>
</reference>
<feature type="compositionally biased region" description="Basic and acidic residues" evidence="1">
    <location>
        <begin position="291"/>
        <end position="308"/>
    </location>
</feature>
<dbReference type="eggNOG" id="ENOG502RXNE">
    <property type="taxonomic scope" value="Eukaryota"/>
</dbReference>
<proteinExistence type="predicted"/>
<dbReference type="Proteomes" id="UP000009328">
    <property type="component" value="Unassembled WGS sequence"/>
</dbReference>
<evidence type="ECO:0000313" key="4">
    <source>
        <dbReference type="Proteomes" id="UP000009328"/>
    </source>
</evidence>
<accession>K0KMP4</accession>
<protein>
    <recommendedName>
        <fullName evidence="2">Domain of unknown function at the cortex 1 domain-containing protein</fullName>
    </recommendedName>
</protein>
<evidence type="ECO:0000259" key="2">
    <source>
        <dbReference type="Pfam" id="PF08588"/>
    </source>
</evidence>
<dbReference type="STRING" id="1206466.K0KMP4"/>
<gene>
    <name evidence="3" type="ORF">BN7_3785</name>
</gene>